<evidence type="ECO:0000256" key="3">
    <source>
        <dbReference type="ARBA" id="ARBA00022989"/>
    </source>
</evidence>
<protein>
    <recommendedName>
        <fullName evidence="8">Glutathione S-transferase</fullName>
    </recommendedName>
</protein>
<keyword evidence="4 5" id="KW-0472">Membrane</keyword>
<dbReference type="RefSeq" id="WP_099033134.1">
    <property type="nucleotide sequence ID" value="NZ_BMGJ01000002.1"/>
</dbReference>
<dbReference type="PANTHER" id="PTHR35814">
    <property type="match status" value="1"/>
</dbReference>
<dbReference type="SUPFAM" id="SSF161084">
    <property type="entry name" value="MAPEG domain-like"/>
    <property type="match status" value="1"/>
</dbReference>
<dbReference type="EMBL" id="BMGJ01000002">
    <property type="protein sequence ID" value="GGD53537.1"/>
    <property type="molecule type" value="Genomic_DNA"/>
</dbReference>
<sequence length="130" mass="13981">MNTLFYTGLLALLVVFLSARVIVLRNKHKVAIGDGGNTELQLAIRAQGNALEYLPLTLLLIFMIEAAGLSPLIIQVLCLILLVGRLVHAYAIPAKNLRLRVVGMLLTFLVLLAAAGIAIGYALPRLGLLI</sequence>
<evidence type="ECO:0000256" key="2">
    <source>
        <dbReference type="ARBA" id="ARBA00022692"/>
    </source>
</evidence>
<comment type="subcellular location">
    <subcellularLocation>
        <location evidence="1">Membrane</location>
    </subcellularLocation>
</comment>
<evidence type="ECO:0000256" key="5">
    <source>
        <dbReference type="SAM" id="Phobius"/>
    </source>
</evidence>
<dbReference type="Pfam" id="PF01124">
    <property type="entry name" value="MAPEG"/>
    <property type="match status" value="1"/>
</dbReference>
<evidence type="ECO:0008006" key="8">
    <source>
        <dbReference type="Google" id="ProtNLM"/>
    </source>
</evidence>
<keyword evidence="2 5" id="KW-0812">Transmembrane</keyword>
<keyword evidence="7" id="KW-1185">Reference proteome</keyword>
<reference evidence="7" key="1">
    <citation type="journal article" date="2019" name="Int. J. Syst. Evol. Microbiol.">
        <title>The Global Catalogue of Microorganisms (GCM) 10K type strain sequencing project: providing services to taxonomists for standard genome sequencing and annotation.</title>
        <authorList>
            <consortium name="The Broad Institute Genomics Platform"/>
            <consortium name="The Broad Institute Genome Sequencing Center for Infectious Disease"/>
            <person name="Wu L."/>
            <person name="Ma J."/>
        </authorList>
    </citation>
    <scope>NUCLEOTIDE SEQUENCE [LARGE SCALE GENOMIC DNA]</scope>
    <source>
        <strain evidence="7">CGMCC 1.12923</strain>
    </source>
</reference>
<dbReference type="Proteomes" id="UP000614272">
    <property type="component" value="Unassembled WGS sequence"/>
</dbReference>
<feature type="transmembrane region" description="Helical" evidence="5">
    <location>
        <begin position="58"/>
        <end position="87"/>
    </location>
</feature>
<evidence type="ECO:0000256" key="1">
    <source>
        <dbReference type="ARBA" id="ARBA00004370"/>
    </source>
</evidence>
<proteinExistence type="predicted"/>
<dbReference type="Gene3D" id="1.20.120.550">
    <property type="entry name" value="Membrane associated eicosanoid/glutathione metabolism-like domain"/>
    <property type="match status" value="1"/>
</dbReference>
<feature type="transmembrane region" description="Helical" evidence="5">
    <location>
        <begin position="99"/>
        <end position="123"/>
    </location>
</feature>
<organism evidence="6 7">
    <name type="scientific">Lacimicrobium alkaliphilum</name>
    <dbReference type="NCBI Taxonomy" id="1526571"/>
    <lineage>
        <taxon>Bacteria</taxon>
        <taxon>Pseudomonadati</taxon>
        <taxon>Pseudomonadota</taxon>
        <taxon>Gammaproteobacteria</taxon>
        <taxon>Alteromonadales</taxon>
        <taxon>Alteromonadaceae</taxon>
        <taxon>Lacimicrobium</taxon>
    </lineage>
</organism>
<evidence type="ECO:0000313" key="7">
    <source>
        <dbReference type="Proteomes" id="UP000614272"/>
    </source>
</evidence>
<dbReference type="InterPro" id="IPR001129">
    <property type="entry name" value="Membr-assoc_MAPEG"/>
</dbReference>
<name>A0ABQ1R0C1_9ALTE</name>
<keyword evidence="3 5" id="KW-1133">Transmembrane helix</keyword>
<evidence type="ECO:0000256" key="4">
    <source>
        <dbReference type="ARBA" id="ARBA00023136"/>
    </source>
</evidence>
<gene>
    <name evidence="6" type="ORF">GCM10011357_06670</name>
</gene>
<comment type="caution">
    <text evidence="6">The sequence shown here is derived from an EMBL/GenBank/DDBJ whole genome shotgun (WGS) entry which is preliminary data.</text>
</comment>
<accession>A0ABQ1R0C1</accession>
<dbReference type="InterPro" id="IPR023352">
    <property type="entry name" value="MAPEG-like_dom_sf"/>
</dbReference>
<dbReference type="PANTHER" id="PTHR35814:SF1">
    <property type="entry name" value="GLUTATHIONE S-TRANSFERASE-RELATED"/>
    <property type="match status" value="1"/>
</dbReference>
<evidence type="ECO:0000313" key="6">
    <source>
        <dbReference type="EMBL" id="GGD53537.1"/>
    </source>
</evidence>